<evidence type="ECO:0000256" key="4">
    <source>
        <dbReference type="ARBA" id="ARBA00023212"/>
    </source>
</evidence>
<sequence length="2216" mass="249030">MEYDSASNCEGHLQDFEASEDLPRLREIQKLECSTCITSSTPWHSLQVVAPQPKIKLGPTSKSLSSQVMEYYHKYSQNTNLDQYFSLPTSSTSPEANKCYYSIYEVNPKVEANRQDCIGEEYNLKTCVPRERRRWVRPPLIGQSSNAESSSRYAQPLSNPESPSSDLKHVTSETILEEKNENQEILTESIERKISSPTSSIASHKPLEWDSGADVGYFNLVPSKQNDKKLSTIERMALARGCSAALRLDPEGTTESGISGKLVGVQKNSTTSMVPNANSTPLNLGDASGSESEIEITPIVKNHLPGIITGNDIKSNEKSLPKDLKQQDAFVHYSKKEHNYDTPKSTFVSKVPLVKPTGEIRKLTSKQNTNKENICPHTSPLKKSTSMNTLIIPASKLPLKRSQSELNLYARDKSRAALPLIFNSSSSIATIVNKPSTCDKLIQTSLCTYTQESVGVQVSVLDEEKPPLPKRGTSLQKDSTLMLKNPKGTYKVQNWRKHEANETRDVGVNERSKKVKPRYSNSEPSQNGSARHTPQPDGVGNITGRANSFEYFEYGHVYENVPNGSGSHISSSETGRSHSTLPNTSSSINEKLWGESNSLVKDLERSVNILKSLVDANKCDKEVKKRLIHHVVKRLITAKYTDDKIEHNLEDNVPWNPDDARSRVYGREILQALTKKHNTSDSSGNWNLQKEITQRKPMRNGRGITKDITLESSSDKIDKNTDRTETDGRQARMGLRSDDCHRSNDTITDPDKSESSECFLPQRNRKGNKMQDIFCTKERCKISQRDSTMTTTATTTTTTTTTATPPDHNRMLLDAVVNNRRPIVRSSNAGERDDWRLLTTFSERQFELKKCGSSDSGDSKLVSYAEMEKRNQLIWITNEISHLCNLKKLLEESRRPERSRTSPKKSRSGNCKRKPMESLTHVHDLPNGKDYLQRNGSDTQADSVEEPWSSHCNLATCQLSSRSNSIIQRIKKRNSCAQTATNITSALSKTGGEIVSASNLHNSRIKLVSTGMQTVPQEISTASAMVQSEIVHYVQCSAHSALHFQNNHKCNEQANQCLKYHAIQNVVTTCMQCLQEQKDRSSSVQKVHTNIENFREESPVGSQGLSDQMNSNSSSEVMHHCANKEVQTSSLKQKETKNQINASRSKSCDCKCDTKKVVSKGCQSCASPIIALESNNAPKCDECQKKIFHARDRDEGNSKECSCTTVCECDNDHSKKGRAPMRYSSKYYQNNNGYVSSLNQNSRIKLCGCSSDCVCENSREPEMQNAKGFCSCHSNGRTQYNGSRYSRAEVEDCSTQPWPYCVTNGQVNETAQYKVQSNVKCNCEKDCFCNNRAKNSEELLRGRACNNGKPNYVDEANQTSDSDINCKYCRCCGTAYQSVKNCSCYQTYPKAIAYELSFAKENGQKNDNLGAFLKVPLSNYTVNEVKTDGCVCNMIKKVSSKKNSPQKCTLQDYLCKNKADFVNNAETRRQYMSEISHLRQLRKEKRIQLLAMATTSNVLKSPRASSKPTVYAQKKMSNEEMRERLRKRYLRLNEVRQKRRQQEKQEEARRNKLMAKIFCKKLQQKVLRGQEYRGKYLGKLNAYHHQVAGDVYVVDEYTLLLTSFSYDGNGADTFFWAGASNRPGPQGFIVPDEWGKTNVLDRYLNKDFTLTLPDNKRITDIKWFAVYDLSSQNTFGDVYIPDEFDPPVPQKISQLTKRSHGVSSGSIVILDSKTIKIPEFTYDGQGTDTYFWVGLGPQPNSKGTKVPDEYGYLESIRAYKEEDITIQLPGDMTVFNIDWLSIFDVKTKTSYGSVIVPDGLNVPPSLVKVIKHTQTLPNCIQLHKRFQIGWEIFGPQITIQLAGQVSEDEYMAFGLSGSETSSQMEGADAVIAYVDGTRGYAVDYNITAKAPCGKVLGQYRGVCRDELFGGLDNNQMYTAVREDGISIVTYRRTLNSSDPGDKEYPTNRPVYVIWALGRLDENKEPTFHDVYPKSDLKLELVPEEPENTCMDFTETNEKLIEPWEKTEIFDRSIRSFRATIGPSGGKKGYQGITGQTSTGLAWYIEGQLVPKLYLRRGLTYNFRVHGGNNPHSPNLYHPLIITNEPHGGYDKLSDAAQSKIRVLAGVEFTRRGQPRPTAVGPLCLSKHGARDRRLDDDFMTFKQFNRTLVSTCEPGEGGVLEITPNSTWPDIVYYNSFTHANMGWKIYILDAYSKSIAVTQRLSLLAGITAVFFRLL</sequence>
<dbReference type="SMART" id="SM00686">
    <property type="entry name" value="DM13"/>
    <property type="match status" value="2"/>
</dbReference>
<dbReference type="Pfam" id="PF15309">
    <property type="entry name" value="ALMS_motif"/>
    <property type="match status" value="1"/>
</dbReference>
<dbReference type="PANTHER" id="PTHR24036">
    <property type="entry name" value="SKELETOR-RELATED"/>
    <property type="match status" value="1"/>
</dbReference>
<dbReference type="PANTHER" id="PTHR24036:SF16">
    <property type="entry name" value="KNICKKOPF"/>
    <property type="match status" value="1"/>
</dbReference>
<dbReference type="RefSeq" id="XP_033308264.1">
    <property type="nucleotide sequence ID" value="XM_033452373.1"/>
</dbReference>
<evidence type="ECO:0000313" key="9">
    <source>
        <dbReference type="RefSeq" id="XP_033308264.1"/>
    </source>
</evidence>
<dbReference type="Pfam" id="PF03351">
    <property type="entry name" value="DOMON"/>
    <property type="match status" value="1"/>
</dbReference>
<feature type="region of interest" description="Disordered" evidence="5">
    <location>
        <begin position="565"/>
        <end position="589"/>
    </location>
</feature>
<feature type="domain" description="DOMON" evidence="6">
    <location>
        <begin position="1824"/>
        <end position="1957"/>
    </location>
</feature>
<feature type="compositionally biased region" description="Basic and acidic residues" evidence="5">
    <location>
        <begin position="914"/>
        <end position="927"/>
    </location>
</feature>
<dbReference type="SMART" id="SM00664">
    <property type="entry name" value="DoH"/>
    <property type="match status" value="1"/>
</dbReference>
<feature type="compositionally biased region" description="Basic and acidic residues" evidence="5">
    <location>
        <begin position="496"/>
        <end position="512"/>
    </location>
</feature>
<keyword evidence="2" id="KW-0963">Cytoplasm</keyword>
<evidence type="ECO:0000256" key="1">
    <source>
        <dbReference type="ARBA" id="ARBA00004300"/>
    </source>
</evidence>
<dbReference type="CDD" id="cd09631">
    <property type="entry name" value="DOMON_DOH"/>
    <property type="match status" value="1"/>
</dbReference>
<dbReference type="Pfam" id="PF10517">
    <property type="entry name" value="DM13"/>
    <property type="match status" value="2"/>
</dbReference>
<dbReference type="InterPro" id="IPR029299">
    <property type="entry name" value="ALMS_motif"/>
</dbReference>
<evidence type="ECO:0000313" key="8">
    <source>
        <dbReference type="Proteomes" id="UP000515164"/>
    </source>
</evidence>
<dbReference type="GO" id="GO:0005813">
    <property type="term" value="C:centrosome"/>
    <property type="evidence" value="ECO:0007669"/>
    <property type="project" value="UniProtKB-SubCell"/>
</dbReference>
<feature type="compositionally biased region" description="Basic residues" evidence="5">
    <location>
        <begin position="901"/>
        <end position="913"/>
    </location>
</feature>
<dbReference type="Proteomes" id="UP000515164">
    <property type="component" value="Unplaced"/>
</dbReference>
<feature type="region of interest" description="Disordered" evidence="5">
    <location>
        <begin position="463"/>
        <end position="544"/>
    </location>
</feature>
<feature type="compositionally biased region" description="Polar residues" evidence="5">
    <location>
        <begin position="519"/>
        <end position="532"/>
    </location>
</feature>
<evidence type="ECO:0000259" key="7">
    <source>
        <dbReference type="PROSITE" id="PS51549"/>
    </source>
</evidence>
<accession>A0A6P8MFH1</accession>
<evidence type="ECO:0000256" key="2">
    <source>
        <dbReference type="ARBA" id="ARBA00022490"/>
    </source>
</evidence>
<gene>
    <name evidence="9" type="primary">LOC117209909</name>
</gene>
<evidence type="ECO:0000259" key="6">
    <source>
        <dbReference type="PROSITE" id="PS50836"/>
    </source>
</evidence>
<feature type="region of interest" description="Disordered" evidence="5">
    <location>
        <begin position="697"/>
        <end position="759"/>
    </location>
</feature>
<comment type="subcellular location">
    <subcellularLocation>
        <location evidence="1">Cytoplasm</location>
        <location evidence="1">Cytoskeleton</location>
        <location evidence="1">Microtubule organizing center</location>
        <location evidence="1">Centrosome</location>
    </subcellularLocation>
</comment>
<name>A0A6P8MFH1_9HYME</name>
<feature type="region of interest" description="Disordered" evidence="5">
    <location>
        <begin position="138"/>
        <end position="169"/>
    </location>
</feature>
<dbReference type="InterPro" id="IPR045266">
    <property type="entry name" value="DOH_DOMON"/>
</dbReference>
<evidence type="ECO:0000256" key="5">
    <source>
        <dbReference type="SAM" id="MobiDB-lite"/>
    </source>
</evidence>
<dbReference type="PROSITE" id="PS50836">
    <property type="entry name" value="DOMON"/>
    <property type="match status" value="1"/>
</dbReference>
<organism evidence="8 9">
    <name type="scientific">Bombus bifarius</name>
    <dbReference type="NCBI Taxonomy" id="103933"/>
    <lineage>
        <taxon>Eukaryota</taxon>
        <taxon>Metazoa</taxon>
        <taxon>Ecdysozoa</taxon>
        <taxon>Arthropoda</taxon>
        <taxon>Hexapoda</taxon>
        <taxon>Insecta</taxon>
        <taxon>Pterygota</taxon>
        <taxon>Neoptera</taxon>
        <taxon>Endopterygota</taxon>
        <taxon>Hymenoptera</taxon>
        <taxon>Apocrita</taxon>
        <taxon>Aculeata</taxon>
        <taxon>Apoidea</taxon>
        <taxon>Anthophila</taxon>
        <taxon>Apidae</taxon>
        <taxon>Bombus</taxon>
        <taxon>Pyrobombus</taxon>
    </lineage>
</organism>
<evidence type="ECO:0000256" key="3">
    <source>
        <dbReference type="ARBA" id="ARBA00022737"/>
    </source>
</evidence>
<feature type="domain" description="DM13" evidence="7">
    <location>
        <begin position="1690"/>
        <end position="1797"/>
    </location>
</feature>
<protein>
    <submittedName>
        <fullName evidence="9">Uncharacterized protein LOC117209909 isoform X2</fullName>
    </submittedName>
</protein>
<keyword evidence="8" id="KW-1185">Reference proteome</keyword>
<feature type="domain" description="DM13" evidence="7">
    <location>
        <begin position="1574"/>
        <end position="1681"/>
    </location>
</feature>
<dbReference type="GeneID" id="117209909"/>
<proteinExistence type="predicted"/>
<dbReference type="InterPro" id="IPR052126">
    <property type="entry name" value="Spindle_Org/Thrombomodulin"/>
</dbReference>
<keyword evidence="3" id="KW-0677">Repeat</keyword>
<dbReference type="CTD" id="47137"/>
<reference evidence="9" key="1">
    <citation type="submission" date="2025-08" db="UniProtKB">
        <authorList>
            <consortium name="RefSeq"/>
        </authorList>
    </citation>
    <scope>IDENTIFICATION</scope>
    <source>
        <tissue evidence="9">Muscle</tissue>
    </source>
</reference>
<feature type="compositionally biased region" description="Polar residues" evidence="5">
    <location>
        <begin position="142"/>
        <end position="165"/>
    </location>
</feature>
<dbReference type="InterPro" id="IPR005018">
    <property type="entry name" value="DOMON_domain"/>
</dbReference>
<feature type="region of interest" description="Disordered" evidence="5">
    <location>
        <begin position="892"/>
        <end position="945"/>
    </location>
</feature>
<feature type="compositionally biased region" description="Basic and acidic residues" evidence="5">
    <location>
        <begin position="704"/>
        <end position="755"/>
    </location>
</feature>
<dbReference type="InterPro" id="IPR019545">
    <property type="entry name" value="DM13_domain"/>
</dbReference>
<keyword evidence="4" id="KW-0206">Cytoskeleton</keyword>
<dbReference type="PROSITE" id="PS51549">
    <property type="entry name" value="DM13"/>
    <property type="match status" value="2"/>
</dbReference>